<dbReference type="InterPro" id="IPR036264">
    <property type="entry name" value="Bact_exopeptidase_dim_dom"/>
</dbReference>
<dbReference type="InterPro" id="IPR001261">
    <property type="entry name" value="ArgE/DapE_CS"/>
</dbReference>
<dbReference type="PANTHER" id="PTHR43808:SF8">
    <property type="entry name" value="PEPTIDASE M20 DIMERISATION DOMAIN-CONTAINING PROTEIN"/>
    <property type="match status" value="1"/>
</dbReference>
<name>A0A7D7WIS2_9MICO</name>
<accession>A0A7D7WIS2</accession>
<dbReference type="InterPro" id="IPR002933">
    <property type="entry name" value="Peptidase_M20"/>
</dbReference>
<organism evidence="7 8">
    <name type="scientific">Microbacterium esteraromaticum</name>
    <dbReference type="NCBI Taxonomy" id="57043"/>
    <lineage>
        <taxon>Bacteria</taxon>
        <taxon>Bacillati</taxon>
        <taxon>Actinomycetota</taxon>
        <taxon>Actinomycetes</taxon>
        <taxon>Micrococcales</taxon>
        <taxon>Microbacteriaceae</taxon>
        <taxon>Microbacterium</taxon>
    </lineage>
</organism>
<evidence type="ECO:0000259" key="6">
    <source>
        <dbReference type="Pfam" id="PF07687"/>
    </source>
</evidence>
<evidence type="ECO:0000313" key="8">
    <source>
        <dbReference type="Proteomes" id="UP000515708"/>
    </source>
</evidence>
<dbReference type="GO" id="GO:0046872">
    <property type="term" value="F:metal ion binding"/>
    <property type="evidence" value="ECO:0007669"/>
    <property type="project" value="UniProtKB-KW"/>
</dbReference>
<dbReference type="PROSITE" id="PS00758">
    <property type="entry name" value="ARGE_DAPE_CPG2_1"/>
    <property type="match status" value="1"/>
</dbReference>
<evidence type="ECO:0000256" key="3">
    <source>
        <dbReference type="ARBA" id="ARBA00022723"/>
    </source>
</evidence>
<dbReference type="PIRSF" id="PIRSF036696">
    <property type="entry name" value="ACY-1"/>
    <property type="match status" value="1"/>
</dbReference>
<keyword evidence="3" id="KW-0479">Metal-binding</keyword>
<evidence type="ECO:0000256" key="5">
    <source>
        <dbReference type="ARBA" id="ARBA00022833"/>
    </source>
</evidence>
<protein>
    <submittedName>
        <fullName evidence="7">M20/M25/M40 family metallo-hydrolase</fullName>
    </submittedName>
</protein>
<dbReference type="Pfam" id="PF07687">
    <property type="entry name" value="M20_dimer"/>
    <property type="match status" value="1"/>
</dbReference>
<dbReference type="Gene3D" id="3.40.630.10">
    <property type="entry name" value="Zn peptidases"/>
    <property type="match status" value="1"/>
</dbReference>
<proteinExistence type="inferred from homology"/>
<dbReference type="EMBL" id="CP043732">
    <property type="protein sequence ID" value="QMU98654.1"/>
    <property type="molecule type" value="Genomic_DNA"/>
</dbReference>
<dbReference type="Gene3D" id="3.30.70.360">
    <property type="match status" value="1"/>
</dbReference>
<sequence>MESTESTDSPASPSVVELCSQLIAIDSSNYGPGGPAGERAVADYIVERLTEVGYEPVLLESAPGRANVLLRVAGREPGLDALLVHGHMDVVPAEADQWSVDPFAGVIKDGYIWGRGAMDMKDMVASTVSTLLRWKEKGTGPRRDIVFAFVADEEAGGDFGADWLASEHPEWFTGVGAAISEGGGTPVSEKDANGKTHWFYPVGTAERGTLHMRLQARGESGHASRGWADNAVTHLIDALGRLAHHEWPISLIPTSRAFIEQTAAALGVAVDLSTDEGVEAALVAIGPELRSDVPTRGSLNPTVLQAGYKVNVIPGVAEAEIDVRSIPGTEEAMLEEIDRLLGPRVTREFVAEAPGISAPFDSEWFSAITDAIVAYDDEAIVLPYLLGGGTDAKAFAKLGIPGYGFAPLGRDPEGRREGGMHGVDERMPVAALEIGATILEKFLTDV</sequence>
<evidence type="ECO:0000256" key="2">
    <source>
        <dbReference type="ARBA" id="ARBA00006247"/>
    </source>
</evidence>
<keyword evidence="4 7" id="KW-0378">Hydrolase</keyword>
<dbReference type="Proteomes" id="UP000515708">
    <property type="component" value="Chromosome"/>
</dbReference>
<reference evidence="7 8" key="1">
    <citation type="journal article" date="2020" name="Front. Microbiol.">
        <title>Design of Bacterial Strain-Specific qPCR Assays Using NGS Data and Publicly Available Resources and Its Application to Track Biocontrol Strains.</title>
        <authorList>
            <person name="Hernandez I."/>
            <person name="Sant C."/>
            <person name="Martinez R."/>
            <person name="Fernandez C."/>
        </authorList>
    </citation>
    <scope>NUCLEOTIDE SEQUENCE [LARGE SCALE GENOMIC DNA]</scope>
    <source>
        <strain evidence="7 8">B24</strain>
    </source>
</reference>
<dbReference type="InterPro" id="IPR011650">
    <property type="entry name" value="Peptidase_M20_dimer"/>
</dbReference>
<evidence type="ECO:0000256" key="1">
    <source>
        <dbReference type="ARBA" id="ARBA00001947"/>
    </source>
</evidence>
<gene>
    <name evidence="7" type="ORF">FVO59_08020</name>
</gene>
<keyword evidence="5" id="KW-0862">Zinc</keyword>
<dbReference type="SUPFAM" id="SSF53187">
    <property type="entry name" value="Zn-dependent exopeptidases"/>
    <property type="match status" value="1"/>
</dbReference>
<feature type="domain" description="Peptidase M20 dimerisation" evidence="6">
    <location>
        <begin position="204"/>
        <end position="336"/>
    </location>
</feature>
<dbReference type="Gene3D" id="1.10.150.900">
    <property type="match status" value="1"/>
</dbReference>
<dbReference type="PANTHER" id="PTHR43808">
    <property type="entry name" value="ACETYLORNITHINE DEACETYLASE"/>
    <property type="match status" value="1"/>
</dbReference>
<evidence type="ECO:0000313" key="7">
    <source>
        <dbReference type="EMBL" id="QMU98654.1"/>
    </source>
</evidence>
<dbReference type="SUPFAM" id="SSF55031">
    <property type="entry name" value="Bacterial exopeptidase dimerisation domain"/>
    <property type="match status" value="1"/>
</dbReference>
<dbReference type="NCBIfam" id="NF005913">
    <property type="entry name" value="PRK07906.1"/>
    <property type="match status" value="1"/>
</dbReference>
<dbReference type="Pfam" id="PF01546">
    <property type="entry name" value="Peptidase_M20"/>
    <property type="match status" value="1"/>
</dbReference>
<comment type="similarity">
    <text evidence="2">Belongs to the peptidase M20A family.</text>
</comment>
<dbReference type="AlphaFoldDB" id="A0A7D7WIS2"/>
<evidence type="ECO:0000256" key="4">
    <source>
        <dbReference type="ARBA" id="ARBA00022801"/>
    </source>
</evidence>
<dbReference type="GO" id="GO:0016787">
    <property type="term" value="F:hydrolase activity"/>
    <property type="evidence" value="ECO:0007669"/>
    <property type="project" value="UniProtKB-KW"/>
</dbReference>
<dbReference type="InterPro" id="IPR050072">
    <property type="entry name" value="Peptidase_M20A"/>
</dbReference>
<comment type="cofactor">
    <cofactor evidence="1">
        <name>Zn(2+)</name>
        <dbReference type="ChEBI" id="CHEBI:29105"/>
    </cofactor>
</comment>